<feature type="compositionally biased region" description="Basic residues" evidence="1">
    <location>
        <begin position="1"/>
        <end position="12"/>
    </location>
</feature>
<accession>A0A6C0DAU1</accession>
<name>A0A6C0DAU1_9ZZZZ</name>
<dbReference type="AlphaFoldDB" id="A0A6C0DAU1"/>
<evidence type="ECO:0000256" key="1">
    <source>
        <dbReference type="SAM" id="MobiDB-lite"/>
    </source>
</evidence>
<feature type="compositionally biased region" description="Low complexity" evidence="1">
    <location>
        <begin position="13"/>
        <end position="22"/>
    </location>
</feature>
<protein>
    <submittedName>
        <fullName evidence="2">Uncharacterized protein</fullName>
    </submittedName>
</protein>
<sequence length="391" mass="44593">MSRRLSRKRKQQTHQTRQTLRQIGGAPRGQPFPVVTAALEPLLAGLNIRTTDAFQRWILAIENQDALFESALNSIRQKYELTSTSTEMTPALMIQKIKDKKAQIQTNEEDRQLLQSVEKLVLLKVPTPTLETRRATTEAGTAGSEKRVSRENVLSLLLFPQRASNLFIVAIADAIDSYAKGNIGNVTDAELKKFQAEKFYSTYMANALYLTGKQANSSFWLGGYGIPDAKMQRFWLDFVEEMELFPEDQFTTETMFAGISTTCNPTCTENCIRPVDRDNMYKDRLDIGRKAYSWGKLAARIGWWWRSSMERTRQPPDPTSLWELFQCPNIPVLDDIYNLPTYADNKDKLIYGTPLFKILNSMNVAQIHFILQLVSRLNKLSQQTTALGENQ</sequence>
<organism evidence="2">
    <name type="scientific">viral metagenome</name>
    <dbReference type="NCBI Taxonomy" id="1070528"/>
    <lineage>
        <taxon>unclassified sequences</taxon>
        <taxon>metagenomes</taxon>
        <taxon>organismal metagenomes</taxon>
    </lineage>
</organism>
<feature type="region of interest" description="Disordered" evidence="1">
    <location>
        <begin position="1"/>
        <end position="28"/>
    </location>
</feature>
<proteinExistence type="predicted"/>
<dbReference type="EMBL" id="MN739575">
    <property type="protein sequence ID" value="QHT13627.1"/>
    <property type="molecule type" value="Genomic_DNA"/>
</dbReference>
<reference evidence="2" key="1">
    <citation type="journal article" date="2020" name="Nature">
        <title>Giant virus diversity and host interactions through global metagenomics.</title>
        <authorList>
            <person name="Schulz F."/>
            <person name="Roux S."/>
            <person name="Paez-Espino D."/>
            <person name="Jungbluth S."/>
            <person name="Walsh D.A."/>
            <person name="Denef V.J."/>
            <person name="McMahon K.D."/>
            <person name="Konstantinidis K.T."/>
            <person name="Eloe-Fadrosh E.A."/>
            <person name="Kyrpides N.C."/>
            <person name="Woyke T."/>
        </authorList>
    </citation>
    <scope>NUCLEOTIDE SEQUENCE</scope>
    <source>
        <strain evidence="2">GVMAG-M-3300023174-132</strain>
    </source>
</reference>
<evidence type="ECO:0000313" key="2">
    <source>
        <dbReference type="EMBL" id="QHT13627.1"/>
    </source>
</evidence>